<keyword evidence="6" id="KW-1185">Reference proteome</keyword>
<evidence type="ECO:0000256" key="1">
    <source>
        <dbReference type="ARBA" id="ARBA00022499"/>
    </source>
</evidence>
<protein>
    <submittedName>
        <fullName evidence="5">Uncharacterized protein KIAA1958-like</fullName>
    </submittedName>
</protein>
<evidence type="ECO:0000256" key="2">
    <source>
        <dbReference type="ARBA" id="ARBA00022553"/>
    </source>
</evidence>
<keyword evidence="3" id="KW-0832">Ubl conjugation</keyword>
<dbReference type="EMBL" id="LSMT01000024">
    <property type="protein sequence ID" value="PFX32356.1"/>
    <property type="molecule type" value="Genomic_DNA"/>
</dbReference>
<evidence type="ECO:0000256" key="3">
    <source>
        <dbReference type="ARBA" id="ARBA00022843"/>
    </source>
</evidence>
<dbReference type="InterPro" id="IPR052787">
    <property type="entry name" value="MAVS"/>
</dbReference>
<dbReference type="OrthoDB" id="5953824at2759"/>
<dbReference type="Proteomes" id="UP000225706">
    <property type="component" value="Unassembled WGS sequence"/>
</dbReference>
<dbReference type="PANTHER" id="PTHR21446:SF12">
    <property type="entry name" value="POTASSIUM CHANNEL TETRAMERIZATION DOMAIN CONTAINING 1"/>
    <property type="match status" value="1"/>
</dbReference>
<feature type="domain" description="ZMYM2-like/QRICH1 C-terminal" evidence="4">
    <location>
        <begin position="145"/>
        <end position="301"/>
    </location>
</feature>
<name>A0A2B4SSP0_STYPI</name>
<proteinExistence type="predicted"/>
<sequence>MAAASNRFAELPPEEIQRLLDNATAKSTVKATKFGMKIFYEWQASLGGAKFSKPIEEMSKEELNVCLRSFYTSARKQDGNYYKATSLKSIRSAIDRHLRSPPHNKPFSVIADAAFTEANKVLGAFVKDLKLSGKIEATVHKKAMTREHVQKLFNSGQLGPADSKNPSQLQRTAWFYVGLYFGRRGREKQRFLKRDMLVHSVSGEGVEYFELYRKMTYSLPSTTSADPDDEVESDTKMFAVPGSERCPVKTLKNYLARLNPASDVLFQRPKDSHSVRFNPKDTVWYSPSPIGKTFLSCFLKEMSKRAGIVPHLTNHCLRATSVAVLSHGNLHSLGPTVASSTIEVEQRKSSMLSSFVTAGQAPQLCHTTPGRDADQRVIGTMVEIQQAHQPSGEIVFQVRKFPVLIKDNQSVAVANVPAESNLAQTARTTPAILPKPV</sequence>
<keyword evidence="2" id="KW-0597">Phosphoprotein</keyword>
<gene>
    <name evidence="5" type="ORF">AWC38_SpisGene2823</name>
</gene>
<evidence type="ECO:0000313" key="5">
    <source>
        <dbReference type="EMBL" id="PFX32356.1"/>
    </source>
</evidence>
<dbReference type="PANTHER" id="PTHR21446">
    <property type="entry name" value="DUF3504 DOMAIN-CONTAINING PROTEIN"/>
    <property type="match status" value="1"/>
</dbReference>
<dbReference type="Pfam" id="PF12012">
    <property type="entry name" value="DUF3504"/>
    <property type="match status" value="1"/>
</dbReference>
<evidence type="ECO:0000313" key="6">
    <source>
        <dbReference type="Proteomes" id="UP000225706"/>
    </source>
</evidence>
<accession>A0A2B4SSP0</accession>
<dbReference type="InterPro" id="IPR021893">
    <property type="entry name" value="ZMYM2-like_C"/>
</dbReference>
<organism evidence="5 6">
    <name type="scientific">Stylophora pistillata</name>
    <name type="common">Smooth cauliflower coral</name>
    <dbReference type="NCBI Taxonomy" id="50429"/>
    <lineage>
        <taxon>Eukaryota</taxon>
        <taxon>Metazoa</taxon>
        <taxon>Cnidaria</taxon>
        <taxon>Anthozoa</taxon>
        <taxon>Hexacorallia</taxon>
        <taxon>Scleractinia</taxon>
        <taxon>Astrocoeniina</taxon>
        <taxon>Pocilloporidae</taxon>
        <taxon>Stylophora</taxon>
    </lineage>
</organism>
<dbReference type="STRING" id="50429.A0A2B4SSP0"/>
<reference evidence="6" key="1">
    <citation type="journal article" date="2017" name="bioRxiv">
        <title>Comparative analysis of the genomes of Stylophora pistillata and Acropora digitifera provides evidence for extensive differences between species of corals.</title>
        <authorList>
            <person name="Voolstra C.R."/>
            <person name="Li Y."/>
            <person name="Liew Y.J."/>
            <person name="Baumgarten S."/>
            <person name="Zoccola D."/>
            <person name="Flot J.-F."/>
            <person name="Tambutte S."/>
            <person name="Allemand D."/>
            <person name="Aranda M."/>
        </authorList>
    </citation>
    <scope>NUCLEOTIDE SEQUENCE [LARGE SCALE GENOMIC DNA]</scope>
</reference>
<comment type="caution">
    <text evidence="5">The sequence shown here is derived from an EMBL/GenBank/DDBJ whole genome shotgun (WGS) entry which is preliminary data.</text>
</comment>
<keyword evidence="1" id="KW-1017">Isopeptide bond</keyword>
<evidence type="ECO:0000259" key="4">
    <source>
        <dbReference type="Pfam" id="PF12012"/>
    </source>
</evidence>
<dbReference type="AlphaFoldDB" id="A0A2B4SSP0"/>